<accession>A0AA37MVE9</accession>
<dbReference type="AlphaFoldDB" id="A0AA37MVE9"/>
<sequence>MKNPWTKKNPFMSMWLSGANTVIGSARGRANAAAKRGVVDFWTAALTPAKPKKRKVNP</sequence>
<gene>
    <name evidence="1" type="ORF">CBA19CS42_40295</name>
</gene>
<protein>
    <submittedName>
        <fullName evidence="1">Uncharacterized protein</fullName>
    </submittedName>
</protein>
<name>A0AA37MVE9_9BURK</name>
<evidence type="ECO:0000313" key="1">
    <source>
        <dbReference type="EMBL" id="GJH30897.1"/>
    </source>
</evidence>
<dbReference type="RefSeq" id="WP_238218426.1">
    <property type="nucleotide sequence ID" value="NZ_BPUS01000050.1"/>
</dbReference>
<evidence type="ECO:0000313" key="2">
    <source>
        <dbReference type="Proteomes" id="UP001055111"/>
    </source>
</evidence>
<dbReference type="EMBL" id="BPUS01000050">
    <property type="protein sequence ID" value="GJH30897.1"/>
    <property type="molecule type" value="Genomic_DNA"/>
</dbReference>
<organism evidence="1 2">
    <name type="scientific">Caballeronia novacaledonica</name>
    <dbReference type="NCBI Taxonomy" id="1544861"/>
    <lineage>
        <taxon>Bacteria</taxon>
        <taxon>Pseudomonadati</taxon>
        <taxon>Pseudomonadota</taxon>
        <taxon>Betaproteobacteria</taxon>
        <taxon>Burkholderiales</taxon>
        <taxon>Burkholderiaceae</taxon>
        <taxon>Caballeronia</taxon>
    </lineage>
</organism>
<dbReference type="Proteomes" id="UP001055111">
    <property type="component" value="Unassembled WGS sequence"/>
</dbReference>
<reference evidence="1" key="1">
    <citation type="submission" date="2022-09" db="EMBL/GenBank/DDBJ databases">
        <title>Isolation and characterization of 3-chlorobenzoate degrading bacteria from soils in Shizuoka.</title>
        <authorList>
            <person name="Ifat A."/>
            <person name="Ogawa N."/>
            <person name="Kimbara K."/>
            <person name="Moriuchi R."/>
            <person name="Dohra H."/>
            <person name="Shintani M."/>
        </authorList>
    </citation>
    <scope>NUCLEOTIDE SEQUENCE</scope>
    <source>
        <strain evidence="1">19CS4-2</strain>
    </source>
</reference>
<comment type="caution">
    <text evidence="1">The sequence shown here is derived from an EMBL/GenBank/DDBJ whole genome shotgun (WGS) entry which is preliminary data.</text>
</comment>
<proteinExistence type="predicted"/>